<name>A0A316DQP7_9BACL</name>
<reference evidence="1 2" key="1">
    <citation type="submission" date="2018-05" db="EMBL/GenBank/DDBJ databases">
        <title>Genomic Encyclopedia of Type Strains, Phase IV (KMG-IV): sequencing the most valuable type-strain genomes for metagenomic binning, comparative biology and taxonomic classification.</title>
        <authorList>
            <person name="Goeker M."/>
        </authorList>
    </citation>
    <scope>NUCLEOTIDE SEQUENCE [LARGE SCALE GENOMIC DNA]</scope>
    <source>
        <strain evidence="1 2">DSM 18773</strain>
    </source>
</reference>
<evidence type="ECO:0000313" key="1">
    <source>
        <dbReference type="EMBL" id="PWK05962.1"/>
    </source>
</evidence>
<dbReference type="RefSeq" id="WP_109690952.1">
    <property type="nucleotide sequence ID" value="NZ_QGGL01000021.1"/>
</dbReference>
<sequence length="182" mass="20921">MATDFFDALHQVVESKLVLQPDPQNLLLLAEEHNQGEGTLGESVWLKKRGKIFAFSLDQKGLDVFPFFKNTTGGIKKKNDAILFCQDGTDCFVFIIELKSGNPGDGVIQLKAGRNFVDYLLRTIDLHFNKQFECQYRHIIFHTRKSAQKGTFRRAKREPSTVGELQVYFEKCNQTYSIDEFF</sequence>
<gene>
    <name evidence="1" type="ORF">C7459_12125</name>
</gene>
<dbReference type="EMBL" id="QGGL01000021">
    <property type="protein sequence ID" value="PWK05962.1"/>
    <property type="molecule type" value="Genomic_DNA"/>
</dbReference>
<protein>
    <submittedName>
        <fullName evidence="1">Uncharacterized protein</fullName>
    </submittedName>
</protein>
<accession>A0A316DQP7</accession>
<organism evidence="1 2">
    <name type="scientific">Tumebacillus permanentifrigoris</name>
    <dbReference type="NCBI Taxonomy" id="378543"/>
    <lineage>
        <taxon>Bacteria</taxon>
        <taxon>Bacillati</taxon>
        <taxon>Bacillota</taxon>
        <taxon>Bacilli</taxon>
        <taxon>Bacillales</taxon>
        <taxon>Alicyclobacillaceae</taxon>
        <taxon>Tumebacillus</taxon>
    </lineage>
</organism>
<keyword evidence="2" id="KW-1185">Reference proteome</keyword>
<dbReference type="AlphaFoldDB" id="A0A316DQP7"/>
<dbReference type="Proteomes" id="UP000245634">
    <property type="component" value="Unassembled WGS sequence"/>
</dbReference>
<dbReference type="OrthoDB" id="9765242at2"/>
<proteinExistence type="predicted"/>
<comment type="caution">
    <text evidence="1">The sequence shown here is derived from an EMBL/GenBank/DDBJ whole genome shotgun (WGS) entry which is preliminary data.</text>
</comment>
<evidence type="ECO:0000313" key="2">
    <source>
        <dbReference type="Proteomes" id="UP000245634"/>
    </source>
</evidence>